<dbReference type="CDD" id="cd00082">
    <property type="entry name" value="HisKA"/>
    <property type="match status" value="1"/>
</dbReference>
<evidence type="ECO:0000256" key="8">
    <source>
        <dbReference type="ARBA" id="ARBA00022741"/>
    </source>
</evidence>
<keyword evidence="17" id="KW-1185">Reference proteome</keyword>
<evidence type="ECO:0000256" key="12">
    <source>
        <dbReference type="ARBA" id="ARBA00023012"/>
    </source>
</evidence>
<name>A0ABW2CZI6_9ACTN</name>
<keyword evidence="8" id="KW-0547">Nucleotide-binding</keyword>
<keyword evidence="12" id="KW-0902">Two-component regulatory system</keyword>
<dbReference type="InterPro" id="IPR014729">
    <property type="entry name" value="Rossmann-like_a/b/a_fold"/>
</dbReference>
<dbReference type="InterPro" id="IPR027417">
    <property type="entry name" value="P-loop_NTPase"/>
</dbReference>
<dbReference type="InterPro" id="IPR003594">
    <property type="entry name" value="HATPase_dom"/>
</dbReference>
<dbReference type="Pfam" id="PF13493">
    <property type="entry name" value="DUF4118"/>
    <property type="match status" value="1"/>
</dbReference>
<dbReference type="InterPro" id="IPR003852">
    <property type="entry name" value="Sig_transdc_His_kinase_KdpD_N"/>
</dbReference>
<organism evidence="16 17">
    <name type="scientific">Actinomadura yumaensis</name>
    <dbReference type="NCBI Taxonomy" id="111807"/>
    <lineage>
        <taxon>Bacteria</taxon>
        <taxon>Bacillati</taxon>
        <taxon>Actinomycetota</taxon>
        <taxon>Actinomycetes</taxon>
        <taxon>Streptosporangiales</taxon>
        <taxon>Thermomonosporaceae</taxon>
        <taxon>Actinomadura</taxon>
    </lineage>
</organism>
<evidence type="ECO:0000313" key="17">
    <source>
        <dbReference type="Proteomes" id="UP001596380"/>
    </source>
</evidence>
<dbReference type="InterPro" id="IPR005467">
    <property type="entry name" value="His_kinase_dom"/>
</dbReference>
<feature type="domain" description="Histidine kinase" evidence="15">
    <location>
        <begin position="638"/>
        <end position="852"/>
    </location>
</feature>
<dbReference type="PANTHER" id="PTHR45569">
    <property type="entry name" value="SENSOR PROTEIN KDPD"/>
    <property type="match status" value="1"/>
</dbReference>
<dbReference type="Proteomes" id="UP001596380">
    <property type="component" value="Unassembled WGS sequence"/>
</dbReference>
<dbReference type="Pfam" id="PF02518">
    <property type="entry name" value="HATPase_c"/>
    <property type="match status" value="1"/>
</dbReference>
<accession>A0ABW2CZI6</accession>
<evidence type="ECO:0000256" key="3">
    <source>
        <dbReference type="ARBA" id="ARBA00004236"/>
    </source>
</evidence>
<keyword evidence="5" id="KW-0597">Phosphoprotein</keyword>
<proteinExistence type="predicted"/>
<dbReference type="SUPFAM" id="SSF52402">
    <property type="entry name" value="Adenine nucleotide alpha hydrolases-like"/>
    <property type="match status" value="1"/>
</dbReference>
<dbReference type="EMBL" id="JBHSXS010000073">
    <property type="protein sequence ID" value="MFC6887191.1"/>
    <property type="molecule type" value="Genomic_DNA"/>
</dbReference>
<dbReference type="Gene3D" id="3.30.565.10">
    <property type="entry name" value="Histidine kinase-like ATPase, C-terminal domain"/>
    <property type="match status" value="1"/>
</dbReference>
<keyword evidence="10 16" id="KW-0067">ATP-binding</keyword>
<dbReference type="SUPFAM" id="SSF47384">
    <property type="entry name" value="Homodimeric domain of signal transducing histidine kinase"/>
    <property type="match status" value="1"/>
</dbReference>
<dbReference type="PRINTS" id="PR00344">
    <property type="entry name" value="BCTRLSENSOR"/>
</dbReference>
<dbReference type="Pfam" id="PF02702">
    <property type="entry name" value="KdpD"/>
    <property type="match status" value="1"/>
</dbReference>
<keyword evidence="11 14" id="KW-1133">Transmembrane helix</keyword>
<dbReference type="InterPro" id="IPR036890">
    <property type="entry name" value="HATPase_C_sf"/>
</dbReference>
<dbReference type="InterPro" id="IPR006016">
    <property type="entry name" value="UspA"/>
</dbReference>
<dbReference type="Gene3D" id="1.20.120.620">
    <property type="entry name" value="Backbone structure of the membrane domain of e. Coli histidine kinase receptor kdpd"/>
    <property type="match status" value="1"/>
</dbReference>
<reference evidence="17" key="1">
    <citation type="journal article" date="2019" name="Int. J. Syst. Evol. Microbiol.">
        <title>The Global Catalogue of Microorganisms (GCM) 10K type strain sequencing project: providing services to taxonomists for standard genome sequencing and annotation.</title>
        <authorList>
            <consortium name="The Broad Institute Genomics Platform"/>
            <consortium name="The Broad Institute Genome Sequencing Center for Infectious Disease"/>
            <person name="Wu L."/>
            <person name="Ma J."/>
        </authorList>
    </citation>
    <scope>NUCLEOTIDE SEQUENCE [LARGE SCALE GENOMIC DNA]</scope>
    <source>
        <strain evidence="17">JCM 3369</strain>
    </source>
</reference>
<dbReference type="InterPro" id="IPR003661">
    <property type="entry name" value="HisK_dim/P_dom"/>
</dbReference>
<keyword evidence="7 14" id="KW-0812">Transmembrane</keyword>
<dbReference type="PROSITE" id="PS50109">
    <property type="entry name" value="HIS_KIN"/>
    <property type="match status" value="1"/>
</dbReference>
<dbReference type="InterPro" id="IPR036097">
    <property type="entry name" value="HisK_dim/P_sf"/>
</dbReference>
<gene>
    <name evidence="16" type="ORF">ACFQKB_46035</name>
</gene>
<evidence type="ECO:0000256" key="5">
    <source>
        <dbReference type="ARBA" id="ARBA00022553"/>
    </source>
</evidence>
<dbReference type="Gene3D" id="3.40.50.300">
    <property type="entry name" value="P-loop containing nucleotide triphosphate hydrolases"/>
    <property type="match status" value="1"/>
</dbReference>
<dbReference type="RefSeq" id="WP_378064191.1">
    <property type="nucleotide sequence ID" value="NZ_JBHSXS010000073.1"/>
</dbReference>
<evidence type="ECO:0000256" key="10">
    <source>
        <dbReference type="ARBA" id="ARBA00022840"/>
    </source>
</evidence>
<evidence type="ECO:0000256" key="7">
    <source>
        <dbReference type="ARBA" id="ARBA00022692"/>
    </source>
</evidence>
<keyword evidence="6" id="KW-0808">Transferase</keyword>
<comment type="subcellular location">
    <subcellularLocation>
        <location evidence="3">Cell membrane</location>
    </subcellularLocation>
    <subcellularLocation>
        <location evidence="2">Membrane</location>
        <topology evidence="2">Multi-pass membrane protein</topology>
    </subcellularLocation>
</comment>
<dbReference type="SMART" id="SM00387">
    <property type="entry name" value="HATPase_c"/>
    <property type="match status" value="1"/>
</dbReference>
<feature type="transmembrane region" description="Helical" evidence="14">
    <location>
        <begin position="375"/>
        <end position="393"/>
    </location>
</feature>
<keyword evidence="13 14" id="KW-0472">Membrane</keyword>
<dbReference type="Pfam" id="PF00582">
    <property type="entry name" value="Usp"/>
    <property type="match status" value="1"/>
</dbReference>
<dbReference type="SMART" id="SM00388">
    <property type="entry name" value="HisKA"/>
    <property type="match status" value="1"/>
</dbReference>
<dbReference type="CDD" id="cd00075">
    <property type="entry name" value="HATPase"/>
    <property type="match status" value="1"/>
</dbReference>
<evidence type="ECO:0000256" key="9">
    <source>
        <dbReference type="ARBA" id="ARBA00022777"/>
    </source>
</evidence>
<dbReference type="Gene3D" id="1.10.287.130">
    <property type="match status" value="1"/>
</dbReference>
<evidence type="ECO:0000259" key="15">
    <source>
        <dbReference type="PROSITE" id="PS50109"/>
    </source>
</evidence>
<evidence type="ECO:0000256" key="2">
    <source>
        <dbReference type="ARBA" id="ARBA00004141"/>
    </source>
</evidence>
<evidence type="ECO:0000256" key="6">
    <source>
        <dbReference type="ARBA" id="ARBA00022679"/>
    </source>
</evidence>
<dbReference type="PANTHER" id="PTHR45569:SF1">
    <property type="entry name" value="SENSOR PROTEIN KDPD"/>
    <property type="match status" value="1"/>
</dbReference>
<evidence type="ECO:0000256" key="13">
    <source>
        <dbReference type="ARBA" id="ARBA00023136"/>
    </source>
</evidence>
<dbReference type="InterPro" id="IPR052023">
    <property type="entry name" value="Histidine_kinase_KdpD"/>
</dbReference>
<dbReference type="EC" id="2.7.13.3" evidence="4"/>
<evidence type="ECO:0000313" key="16">
    <source>
        <dbReference type="EMBL" id="MFC6887191.1"/>
    </source>
</evidence>
<evidence type="ECO:0000256" key="11">
    <source>
        <dbReference type="ARBA" id="ARBA00022989"/>
    </source>
</evidence>
<dbReference type="InterPro" id="IPR004358">
    <property type="entry name" value="Sig_transdc_His_kin-like_C"/>
</dbReference>
<dbReference type="InterPro" id="IPR025201">
    <property type="entry name" value="KdpD_TM"/>
</dbReference>
<comment type="caution">
    <text evidence="16">The sequence shown here is derived from an EMBL/GenBank/DDBJ whole genome shotgun (WGS) entry which is preliminary data.</text>
</comment>
<dbReference type="InterPro" id="IPR038318">
    <property type="entry name" value="KdpD_sf"/>
</dbReference>
<dbReference type="GO" id="GO:0005524">
    <property type="term" value="F:ATP binding"/>
    <property type="evidence" value="ECO:0007669"/>
    <property type="project" value="UniProtKB-KW"/>
</dbReference>
<evidence type="ECO:0000256" key="4">
    <source>
        <dbReference type="ARBA" id="ARBA00012438"/>
    </source>
</evidence>
<evidence type="ECO:0000256" key="14">
    <source>
        <dbReference type="SAM" id="Phobius"/>
    </source>
</evidence>
<dbReference type="SUPFAM" id="SSF55874">
    <property type="entry name" value="ATPase domain of HSP90 chaperone/DNA topoisomerase II/histidine kinase"/>
    <property type="match status" value="1"/>
</dbReference>
<protein>
    <recommendedName>
        <fullName evidence="4">histidine kinase</fullName>
        <ecNumber evidence="4">2.7.13.3</ecNumber>
    </recommendedName>
</protein>
<dbReference type="Gene3D" id="3.40.50.620">
    <property type="entry name" value="HUPs"/>
    <property type="match status" value="1"/>
</dbReference>
<dbReference type="Pfam" id="PF00512">
    <property type="entry name" value="HisKA"/>
    <property type="match status" value="1"/>
</dbReference>
<keyword evidence="9" id="KW-0418">Kinase</keyword>
<feature type="transmembrane region" description="Helical" evidence="14">
    <location>
        <begin position="405"/>
        <end position="433"/>
    </location>
</feature>
<comment type="catalytic activity">
    <reaction evidence="1">
        <text>ATP + protein L-histidine = ADP + protein N-phospho-L-histidine.</text>
        <dbReference type="EC" id="2.7.13.3"/>
    </reaction>
</comment>
<sequence length="867" mass="92132">MRIYLGAAPGVGKTYAMLCEGKRRLERGTDVVVGYVETHGRAKTAALLEGLEVVPRAVRPYRGTEFTELDVPAVIARRPGVALVDELAHTNVPGSANEKRWQDVEELLDAGIDVVSTVNVQHLDSVNDVVERITGVPQRETVPDEVVRRADQVELVDMAPEALRRRMAHGNVYAPEKIDAALGNYFRVGNLTALRELALLWLADKVDDQLGRYRADHDIRGTWEARERVVVALTGGPEGDTLIRRAARVADRSKGADLLAVHVARSDGLTDASPANLARQRALAESLGGSYHQVVGSNVPDALLDFARGVNATQLVLGASRRGRVAQLFSRGVGVTTTAHSGAIDVHLVTHEETNQGRRWKALRSVWGVPARRRGAGFLLAALGLPLLTLLLDHVRGPVSLTSDILLFQAAVIGVALVGGLYPALFAAVAGSLLLNWFFTPPLHTFTVHDPEALLQLLVYVVVGVTVSTIVDVTARRSREAGQARADAEVLSTLAGDILRGEHGGVAPAGRTGPGALAGIMERLRETYALTSVTLLERDPDAPATPGATRDPGRWTIVASVGGEPCTSPDAGESDVLVDDSLALVLRGRTLPASDRRLLEAFAAQAAVALRHQRLAEAAEQVPPLAAADRMRTALLNAVSHDLRTPLASAKAAVESLRSPDVVWSLEDQDELAATAAESLDRLDRLVANLLDMSRLQAGSLGMALRPVAVEDAVPRALGDLGDAAAAGVEIRVPDGLPELVADPALLERVLVNLIANALRHNPPGRPVLVTASALADRLELRVIDRGPGIPPADRDRVFEPFQRLGDRDNHTGVGLGLALSRGLAEAMAGSIEIEETPGGGLTMVLTLPAAPDRAAAPAGTRDRGER</sequence>
<evidence type="ECO:0000256" key="1">
    <source>
        <dbReference type="ARBA" id="ARBA00000085"/>
    </source>
</evidence>
<feature type="transmembrane region" description="Helical" evidence="14">
    <location>
        <begin position="453"/>
        <end position="475"/>
    </location>
</feature>